<dbReference type="RefSeq" id="XP_018692105.1">
    <property type="nucleotide sequence ID" value="XM_018839337.1"/>
</dbReference>
<feature type="domain" description="Rhodopsin" evidence="2">
    <location>
        <begin position="5"/>
        <end position="68"/>
    </location>
</feature>
<reference evidence="3 4" key="1">
    <citation type="submission" date="2016-04" db="EMBL/GenBank/DDBJ databases">
        <title>Draft genome of Fonsecaea erecta CBS 125763.</title>
        <authorList>
            <person name="Weiss V.A."/>
            <person name="Vicente V.A."/>
            <person name="Raittz R.T."/>
            <person name="Moreno L.F."/>
            <person name="De Souza E.M."/>
            <person name="Pedrosa F.O."/>
            <person name="Steffens M.B."/>
            <person name="Faoro H."/>
            <person name="Tadra-Sfeir M.Z."/>
            <person name="Najafzadeh M.J."/>
            <person name="Felipe M.S."/>
            <person name="Teixeira M."/>
            <person name="Sun J."/>
            <person name="Xi L."/>
            <person name="Gomes R."/>
            <person name="De Azevedo C.M."/>
            <person name="Salgado C.G."/>
            <person name="Da Silva M.B."/>
            <person name="Nascimento M.F."/>
            <person name="Queiroz-Telles F."/>
            <person name="Attili D.S."/>
            <person name="Gorbushina A."/>
        </authorList>
    </citation>
    <scope>NUCLEOTIDE SEQUENCE [LARGE SCALE GENOMIC DNA]</scope>
    <source>
        <strain evidence="3 4">CBS 125763</strain>
    </source>
</reference>
<dbReference type="InterPro" id="IPR049326">
    <property type="entry name" value="Rhodopsin_dom_fungi"/>
</dbReference>
<comment type="caution">
    <text evidence="3">The sequence shown here is derived from an EMBL/GenBank/DDBJ whole genome shotgun (WGS) entry which is preliminary data.</text>
</comment>
<dbReference type="Pfam" id="PF20684">
    <property type="entry name" value="Fung_rhodopsin"/>
    <property type="match status" value="1"/>
</dbReference>
<keyword evidence="4" id="KW-1185">Reference proteome</keyword>
<dbReference type="OrthoDB" id="5329176at2759"/>
<gene>
    <name evidence="3" type="ORF">AYL99_07828</name>
</gene>
<evidence type="ECO:0000259" key="2">
    <source>
        <dbReference type="Pfam" id="PF20684"/>
    </source>
</evidence>
<feature type="transmembrane region" description="Helical" evidence="1">
    <location>
        <begin position="41"/>
        <end position="59"/>
    </location>
</feature>
<name>A0A178ZG37_9EURO</name>
<dbReference type="AlphaFoldDB" id="A0A178ZG37"/>
<dbReference type="Proteomes" id="UP000078343">
    <property type="component" value="Unassembled WGS sequence"/>
</dbReference>
<keyword evidence="1" id="KW-1133">Transmembrane helix</keyword>
<evidence type="ECO:0000313" key="3">
    <source>
        <dbReference type="EMBL" id="OAP58738.1"/>
    </source>
</evidence>
<proteinExistence type="predicted"/>
<evidence type="ECO:0000256" key="1">
    <source>
        <dbReference type="SAM" id="Phobius"/>
    </source>
</evidence>
<protein>
    <recommendedName>
        <fullName evidence="2">Rhodopsin domain-containing protein</fullName>
    </recommendedName>
</protein>
<sequence length="114" mass="13203">MEPQVLFAEEIYYIWMHFWIKICFLLFYLRLAKERTYRMLVFDTIGLTGVITLTIRLIYCLQCDPPRGLLVSHAVPRGEVSPVESDVFCAGKLGMSDTELFLACIILFLPVTMF</sequence>
<organism evidence="3 4">
    <name type="scientific">Fonsecaea erecta</name>
    <dbReference type="NCBI Taxonomy" id="1367422"/>
    <lineage>
        <taxon>Eukaryota</taxon>
        <taxon>Fungi</taxon>
        <taxon>Dikarya</taxon>
        <taxon>Ascomycota</taxon>
        <taxon>Pezizomycotina</taxon>
        <taxon>Eurotiomycetes</taxon>
        <taxon>Chaetothyriomycetidae</taxon>
        <taxon>Chaetothyriales</taxon>
        <taxon>Herpotrichiellaceae</taxon>
        <taxon>Fonsecaea</taxon>
    </lineage>
</organism>
<dbReference type="GeneID" id="30011996"/>
<accession>A0A178ZG37</accession>
<feature type="transmembrane region" description="Helical" evidence="1">
    <location>
        <begin position="12"/>
        <end position="29"/>
    </location>
</feature>
<keyword evidence="1" id="KW-0812">Transmembrane</keyword>
<keyword evidence="1" id="KW-0472">Membrane</keyword>
<dbReference type="EMBL" id="LVYI01000006">
    <property type="protein sequence ID" value="OAP58738.1"/>
    <property type="molecule type" value="Genomic_DNA"/>
</dbReference>
<evidence type="ECO:0000313" key="4">
    <source>
        <dbReference type="Proteomes" id="UP000078343"/>
    </source>
</evidence>